<dbReference type="AlphaFoldDB" id="A0A9Q7SD83"/>
<protein>
    <submittedName>
        <fullName evidence="1">Methylase of polypeptide chain release factors</fullName>
    </submittedName>
</protein>
<reference evidence="1 2" key="1">
    <citation type="submission" date="2016-11" db="EMBL/GenBank/DDBJ databases">
        <authorList>
            <consortium name="Pathogen Informatics"/>
        </authorList>
    </citation>
    <scope>NUCLEOTIDE SEQUENCE [LARGE SCALE GENOMIC DNA]</scope>
    <source>
        <strain evidence="1 2">968</strain>
    </source>
</reference>
<dbReference type="InterPro" id="IPR029063">
    <property type="entry name" value="SAM-dependent_MTases_sf"/>
</dbReference>
<proteinExistence type="predicted"/>
<evidence type="ECO:0000313" key="2">
    <source>
        <dbReference type="Proteomes" id="UP000185183"/>
    </source>
</evidence>
<organism evidence="1 2">
    <name type="scientific">Mycobacteroides abscessus subsp. bolletii</name>
    <dbReference type="NCBI Taxonomy" id="319705"/>
    <lineage>
        <taxon>Bacteria</taxon>
        <taxon>Bacillati</taxon>
        <taxon>Actinomycetota</taxon>
        <taxon>Actinomycetes</taxon>
        <taxon>Mycobacteriales</taxon>
        <taxon>Mycobacteriaceae</taxon>
        <taxon>Mycobacteroides</taxon>
        <taxon>Mycobacteroides abscessus</taxon>
    </lineage>
</organism>
<gene>
    <name evidence="1" type="ORF">SAMEA2275694_01849</name>
</gene>
<keyword evidence="1" id="KW-0808">Transferase</keyword>
<dbReference type="SUPFAM" id="SSF53335">
    <property type="entry name" value="S-adenosyl-L-methionine-dependent methyltransferases"/>
    <property type="match status" value="1"/>
</dbReference>
<dbReference type="Gene3D" id="3.40.50.150">
    <property type="entry name" value="Vaccinia Virus protein VP39"/>
    <property type="match status" value="2"/>
</dbReference>
<dbReference type="RefSeq" id="WP_074357671.1">
    <property type="nucleotide sequence ID" value="NZ_FSCP01000003.1"/>
</dbReference>
<evidence type="ECO:0000313" key="1">
    <source>
        <dbReference type="EMBL" id="SHX20994.1"/>
    </source>
</evidence>
<keyword evidence="1" id="KW-0489">Methyltransferase</keyword>
<accession>A0A9Q7SD83</accession>
<sequence length="637" mass="69443">MIAPAGARRSVLRHLNVATVNADACAEARSRQTTLPPITTYRWWARRTEAVTGALIDAANIDQPGRLVVADPFTGGGVIALSALLRGHRVYAQDINLWAAQNLTTMLSLPPADRLEPAADRLRAQVANLLDAAYATSFEDGTPATVAHTLRVAVVACPHCSDDVRLFPSGIVSLNERIDTGGNAGWLACPSGHLQQGPADRRTRCQTCNRFIDPAARYTTHRMFRCRCGYTGRIWESGPIRWKPVLVERTSPNRREMGPPSDAELIAAADASWPTQRHLSPISIGTETKVLRRYGMTRWDHVMPRRQQAVLNALIGAADAAGAGDRAVASALHAAVLGTVEMAGYLSRWDSRYLKPYEAVANHRYNVTTLSAEPNVWGAPRSGRGTVGRRLSHLAKAGNWYAERLGRNPKIVGPIPVGQRRSAGSRRDDVRVVGGSSTRLLAVDKSIDLVCTDPPYHDDVKYGELSEIFRAWAGLDCSRLEGEAVVCDELVDTADYEVTLEQAFREMRRALKPDGHLVLSYANRDPAAWVALFGALQAAGFTAIGYQLVHAENDADPAKAHRRACNLDVILDLVIADDRPLARFAPPAALGHTEEEAFCRMVGTAALQIGELTGPWRENLKRAVITHPFVGRKSVTG</sequence>
<dbReference type="GO" id="GO:0008168">
    <property type="term" value="F:methyltransferase activity"/>
    <property type="evidence" value="ECO:0007669"/>
    <property type="project" value="UniProtKB-KW"/>
</dbReference>
<dbReference type="GO" id="GO:0032259">
    <property type="term" value="P:methylation"/>
    <property type="evidence" value="ECO:0007669"/>
    <property type="project" value="UniProtKB-KW"/>
</dbReference>
<dbReference type="Proteomes" id="UP000185183">
    <property type="component" value="Unassembled WGS sequence"/>
</dbReference>
<name>A0A9Q7SD83_9MYCO</name>
<dbReference type="EMBL" id="FSFA01000002">
    <property type="protein sequence ID" value="SHX20994.1"/>
    <property type="molecule type" value="Genomic_DNA"/>
</dbReference>
<comment type="caution">
    <text evidence="1">The sequence shown here is derived from an EMBL/GenBank/DDBJ whole genome shotgun (WGS) entry which is preliminary data.</text>
</comment>